<dbReference type="EMBL" id="JAIZPD010000003">
    <property type="protein sequence ID" value="KAH0964977.1"/>
    <property type="molecule type" value="Genomic_DNA"/>
</dbReference>
<accession>A0A9P8N5F1</accession>
<name>A0A9P8N5F1_9HYPO</name>
<sequence>MSLLRRAKLALSGKQAHVDPHCWRLPSSYSTTTKGRNPTVIPDPSIFANAHVPNHTVTGDEEALHLYPDTGHAALHLALLECFHKLRLSARELAWTLLLRVAVDRFMAWWSSVDLVLQHASAYSHRAGPEAAVQLTKEYLPPLDVLLVWYAFMLNVDAYLAACRARERQVPGLQSLSFPWLAIRDAIDFDTMSFHLPRGAQTLFSTLSGQRADILTYLESPPAYSDKRPMPYSGYGRLPYKAH</sequence>
<dbReference type="RefSeq" id="XP_044722490.1">
    <property type="nucleotide sequence ID" value="XM_044861464.1"/>
</dbReference>
<dbReference type="OrthoDB" id="2684236at2759"/>
<protein>
    <submittedName>
        <fullName evidence="1">Uncharacterized protein</fullName>
    </submittedName>
</protein>
<dbReference type="AlphaFoldDB" id="A0A9P8N5F1"/>
<reference evidence="1" key="1">
    <citation type="submission" date="2021-09" db="EMBL/GenBank/DDBJ databases">
        <title>A high-quality genome of the endoparasitic fungus Hirsutella rhossiliensis with a comparison of Hirsutella genomes reveals transposable elements contributing to genome size variation.</title>
        <authorList>
            <person name="Lin R."/>
            <person name="Jiao Y."/>
            <person name="Sun X."/>
            <person name="Ling J."/>
            <person name="Xie B."/>
            <person name="Cheng X."/>
        </authorList>
    </citation>
    <scope>NUCLEOTIDE SEQUENCE</scope>
    <source>
        <strain evidence="1">HR02</strain>
    </source>
</reference>
<comment type="caution">
    <text evidence="1">The sequence shown here is derived from an EMBL/GenBank/DDBJ whole genome shotgun (WGS) entry which is preliminary data.</text>
</comment>
<gene>
    <name evidence="1" type="ORF">HRG_02993</name>
</gene>
<evidence type="ECO:0000313" key="2">
    <source>
        <dbReference type="Proteomes" id="UP000824596"/>
    </source>
</evidence>
<dbReference type="GeneID" id="68352122"/>
<organism evidence="1 2">
    <name type="scientific">Hirsutella rhossiliensis</name>
    <dbReference type="NCBI Taxonomy" id="111463"/>
    <lineage>
        <taxon>Eukaryota</taxon>
        <taxon>Fungi</taxon>
        <taxon>Dikarya</taxon>
        <taxon>Ascomycota</taxon>
        <taxon>Pezizomycotina</taxon>
        <taxon>Sordariomycetes</taxon>
        <taxon>Hypocreomycetidae</taxon>
        <taxon>Hypocreales</taxon>
        <taxon>Ophiocordycipitaceae</taxon>
        <taxon>Hirsutella</taxon>
    </lineage>
</organism>
<dbReference type="Proteomes" id="UP000824596">
    <property type="component" value="Unassembled WGS sequence"/>
</dbReference>
<evidence type="ECO:0000313" key="1">
    <source>
        <dbReference type="EMBL" id="KAH0964977.1"/>
    </source>
</evidence>
<keyword evidence="2" id="KW-1185">Reference proteome</keyword>
<proteinExistence type="predicted"/>